<evidence type="ECO:0000256" key="9">
    <source>
        <dbReference type="SAM" id="Phobius"/>
    </source>
</evidence>
<reference evidence="10 11" key="1">
    <citation type="journal article" date="2020" name="Syst. Appl. Microbiol.">
        <title>Alienimonas chondri sp. nov., a novel planctomycete isolated from the biofilm of the red alga Chondrus crispus.</title>
        <authorList>
            <person name="Vitorino I."/>
            <person name="Albuquerque L."/>
            <person name="Wiegand S."/>
            <person name="Kallscheuer N."/>
            <person name="da Costa M.S."/>
            <person name="Lobo-da-Cunha A."/>
            <person name="Jogler C."/>
            <person name="Lage O.M."/>
        </authorList>
    </citation>
    <scope>NUCLEOTIDE SEQUENCE [LARGE SCALE GENOMIC DNA]</scope>
    <source>
        <strain evidence="10 11">LzC2</strain>
    </source>
</reference>
<feature type="transmembrane region" description="Helical" evidence="9">
    <location>
        <begin position="110"/>
        <end position="135"/>
    </location>
</feature>
<keyword evidence="5 9" id="KW-1133">Transmembrane helix</keyword>
<feature type="region of interest" description="Disordered" evidence="8">
    <location>
        <begin position="214"/>
        <end position="258"/>
    </location>
</feature>
<gene>
    <name evidence="10" type="primary">idnT</name>
    <name evidence="10" type="ORF">LzC2_34410</name>
</gene>
<feature type="transmembrane region" description="Helical" evidence="9">
    <location>
        <begin position="68"/>
        <end position="90"/>
    </location>
</feature>
<feature type="transmembrane region" description="Helical" evidence="9">
    <location>
        <begin position="425"/>
        <end position="447"/>
    </location>
</feature>
<evidence type="ECO:0000256" key="8">
    <source>
        <dbReference type="SAM" id="MobiDB-lite"/>
    </source>
</evidence>
<feature type="transmembrane region" description="Helical" evidence="9">
    <location>
        <begin position="185"/>
        <end position="207"/>
    </location>
</feature>
<organism evidence="10 11">
    <name type="scientific">Alienimonas chondri</name>
    <dbReference type="NCBI Taxonomy" id="2681879"/>
    <lineage>
        <taxon>Bacteria</taxon>
        <taxon>Pseudomonadati</taxon>
        <taxon>Planctomycetota</taxon>
        <taxon>Planctomycetia</taxon>
        <taxon>Planctomycetales</taxon>
        <taxon>Planctomycetaceae</taxon>
        <taxon>Alienimonas</taxon>
    </lineage>
</organism>
<sequence length="546" mass="55935">MSPFLILAVGVAVVLILILGFKINAFLALLTAALTVSLMNPLTADGDGFEAVQVGAKVARVAEAFGGYAGNVGLVIALAAVVGTCLLESGAADRIVKSFVGLLGQEKSPIALLGSGYILSVPVFFDTVFYLLVPLARSYYASTRKNYLKCLIAIAAGGAITHTLVPPTPGPLTLAENLDIDLGVMMGVGALIALPSAIVGLMFGSWIDRKMPVTPGGPGMAEAPDALPGGPDSSTSLGGDTLASGEPADVPNPDAAAHLTNPQAADARRAPKLPLWLALVPVLLPVALVGLKTSGDTYLRGQIGVMKDAGMIESTLAPGAAESAADALAADETNDDPAVVEYRRRRDGLVGYARVIGDANFALLLSAAASLFLLWRQRRPSREAIGRLVETSLMSGGVIILITCAGGAFGAMLKDARVGAAIGEFFGDSATSGFGLLVLGFGVAVLLKSAQGSSTTAMIVTSSILAKFVTGPDAAELPFHPVYLGTAIGGGSLVGSWMTDSGFWIFAKMGGLTEAETLKSWTPLLTILGVTSFLSSLLLAWALPLV</sequence>
<feature type="transmembrane region" description="Helical" evidence="9">
    <location>
        <begin position="396"/>
        <end position="413"/>
    </location>
</feature>
<feature type="transmembrane region" description="Helical" evidence="9">
    <location>
        <begin position="147"/>
        <end position="165"/>
    </location>
</feature>
<accession>A0ABX1VGT2</accession>
<dbReference type="Pfam" id="PF02447">
    <property type="entry name" value="GntP_permease"/>
    <property type="match status" value="2"/>
</dbReference>
<feature type="transmembrane region" description="Helical" evidence="9">
    <location>
        <begin position="352"/>
        <end position="375"/>
    </location>
</feature>
<evidence type="ECO:0000256" key="3">
    <source>
        <dbReference type="ARBA" id="ARBA00022475"/>
    </source>
</evidence>
<evidence type="ECO:0000256" key="7">
    <source>
        <dbReference type="ARBA" id="ARBA00049663"/>
    </source>
</evidence>
<evidence type="ECO:0000256" key="4">
    <source>
        <dbReference type="ARBA" id="ARBA00022692"/>
    </source>
</evidence>
<proteinExistence type="inferred from homology"/>
<comment type="subcellular location">
    <subcellularLocation>
        <location evidence="1">Cell membrane</location>
        <topology evidence="1">Multi-pass membrane protein</topology>
    </subcellularLocation>
</comment>
<dbReference type="PANTHER" id="PTHR30354">
    <property type="entry name" value="GNT FAMILY GLUCONATE TRANSPORTER"/>
    <property type="match status" value="1"/>
</dbReference>
<evidence type="ECO:0000256" key="1">
    <source>
        <dbReference type="ARBA" id="ARBA00004651"/>
    </source>
</evidence>
<dbReference type="EMBL" id="WTPX01000142">
    <property type="protein sequence ID" value="NNJ27339.1"/>
    <property type="molecule type" value="Genomic_DNA"/>
</dbReference>
<feature type="transmembrane region" description="Helical" evidence="9">
    <location>
        <begin position="524"/>
        <end position="543"/>
    </location>
</feature>
<comment type="caution">
    <text evidence="10">The sequence shown here is derived from an EMBL/GenBank/DDBJ whole genome shotgun (WGS) entry which is preliminary data.</text>
</comment>
<evidence type="ECO:0000256" key="2">
    <source>
        <dbReference type="ARBA" id="ARBA00022448"/>
    </source>
</evidence>
<dbReference type="Proteomes" id="UP000609651">
    <property type="component" value="Unassembled WGS sequence"/>
</dbReference>
<dbReference type="RefSeq" id="WP_171189245.1">
    <property type="nucleotide sequence ID" value="NZ_WTPX01000142.1"/>
</dbReference>
<comment type="similarity">
    <text evidence="7">Belongs to the GntP permease family.</text>
</comment>
<keyword evidence="3" id="KW-1003">Cell membrane</keyword>
<keyword evidence="2" id="KW-0813">Transport</keyword>
<feature type="transmembrane region" description="Helical" evidence="9">
    <location>
        <begin position="273"/>
        <end position="291"/>
    </location>
</feature>
<name>A0ABX1VGT2_9PLAN</name>
<evidence type="ECO:0000256" key="6">
    <source>
        <dbReference type="ARBA" id="ARBA00023136"/>
    </source>
</evidence>
<evidence type="ECO:0000313" key="10">
    <source>
        <dbReference type="EMBL" id="NNJ27339.1"/>
    </source>
</evidence>
<evidence type="ECO:0000256" key="5">
    <source>
        <dbReference type="ARBA" id="ARBA00022989"/>
    </source>
</evidence>
<keyword evidence="6 9" id="KW-0472">Membrane</keyword>
<dbReference type="PANTHER" id="PTHR30354:SF22">
    <property type="entry name" value="HIGH-AFFINITY GLUCONATE TRANSPORTER"/>
    <property type="match status" value="1"/>
</dbReference>
<keyword evidence="11" id="KW-1185">Reference proteome</keyword>
<evidence type="ECO:0000313" key="11">
    <source>
        <dbReference type="Proteomes" id="UP000609651"/>
    </source>
</evidence>
<keyword evidence="4 9" id="KW-0812">Transmembrane</keyword>
<feature type="transmembrane region" description="Helical" evidence="9">
    <location>
        <begin position="6"/>
        <end position="30"/>
    </location>
</feature>
<dbReference type="InterPro" id="IPR003474">
    <property type="entry name" value="Glcn_transporter"/>
</dbReference>
<protein>
    <submittedName>
        <fullName evidence="10">Gnt-II system L-idonate transporter</fullName>
    </submittedName>
</protein>